<dbReference type="PROSITE" id="PS51679">
    <property type="entry name" value="SAM_MT_C5"/>
    <property type="match status" value="1"/>
</dbReference>
<evidence type="ECO:0000256" key="5">
    <source>
        <dbReference type="ARBA" id="ARBA00022747"/>
    </source>
</evidence>
<evidence type="ECO:0000313" key="8">
    <source>
        <dbReference type="EMBL" id="MCP1167138.1"/>
    </source>
</evidence>
<dbReference type="PROSITE" id="PS00094">
    <property type="entry name" value="C5_MTASE_1"/>
    <property type="match status" value="1"/>
</dbReference>
<name>A0A9X2FTC8_9RHOB</name>
<dbReference type="RefSeq" id="WP_253328994.1">
    <property type="nucleotide sequence ID" value="NZ_JAMYXC010000018.1"/>
</dbReference>
<dbReference type="GO" id="GO:0009307">
    <property type="term" value="P:DNA restriction-modification system"/>
    <property type="evidence" value="ECO:0007669"/>
    <property type="project" value="UniProtKB-KW"/>
</dbReference>
<dbReference type="AlphaFoldDB" id="A0A9X2FTC8"/>
<reference evidence="8" key="1">
    <citation type="submission" date="2022-06" db="EMBL/GenBank/DDBJ databases">
        <title>Limimaricola sediminis sp. nov., isolated from an intertidal sediment.</title>
        <authorList>
            <person name="Shao X."/>
        </authorList>
    </citation>
    <scope>NUCLEOTIDE SEQUENCE</scope>
    <source>
        <strain evidence="8">ASW11-118</strain>
    </source>
</reference>
<keyword evidence="2 7" id="KW-0489">Methyltransferase</keyword>
<keyword evidence="5" id="KW-0680">Restriction system</keyword>
<dbReference type="EC" id="2.1.1.37" evidence="1"/>
<dbReference type="PANTHER" id="PTHR10629:SF52">
    <property type="entry name" value="DNA (CYTOSINE-5)-METHYLTRANSFERASE 1"/>
    <property type="match status" value="1"/>
</dbReference>
<comment type="caution">
    <text evidence="8">The sequence shown here is derived from an EMBL/GenBank/DDBJ whole genome shotgun (WGS) entry which is preliminary data.</text>
</comment>
<dbReference type="Pfam" id="PF00145">
    <property type="entry name" value="DNA_methylase"/>
    <property type="match status" value="2"/>
</dbReference>
<evidence type="ECO:0000256" key="6">
    <source>
        <dbReference type="ARBA" id="ARBA00047422"/>
    </source>
</evidence>
<evidence type="ECO:0000256" key="4">
    <source>
        <dbReference type="ARBA" id="ARBA00022691"/>
    </source>
</evidence>
<evidence type="ECO:0000256" key="2">
    <source>
        <dbReference type="ARBA" id="ARBA00022603"/>
    </source>
</evidence>
<dbReference type="InterPro" id="IPR031303">
    <property type="entry name" value="C5_meth_CS"/>
</dbReference>
<dbReference type="GO" id="GO:0032259">
    <property type="term" value="P:methylation"/>
    <property type="evidence" value="ECO:0007669"/>
    <property type="project" value="UniProtKB-KW"/>
</dbReference>
<dbReference type="PRINTS" id="PR00105">
    <property type="entry name" value="C5METTRFRASE"/>
</dbReference>
<protein>
    <recommendedName>
        <fullName evidence="1">DNA (cytosine-5-)-methyltransferase</fullName>
        <ecNumber evidence="1">2.1.1.37</ecNumber>
    </recommendedName>
</protein>
<evidence type="ECO:0000256" key="7">
    <source>
        <dbReference type="PROSITE-ProRule" id="PRU01016"/>
    </source>
</evidence>
<accession>A0A9X2FTC8</accession>
<proteinExistence type="inferred from homology"/>
<comment type="similarity">
    <text evidence="7">Belongs to the class I-like SAM-binding methyltransferase superfamily. C5-methyltransferase family.</text>
</comment>
<organism evidence="8 9">
    <name type="scientific">Limimaricola litoreus</name>
    <dbReference type="NCBI Taxonomy" id="2955316"/>
    <lineage>
        <taxon>Bacteria</taxon>
        <taxon>Pseudomonadati</taxon>
        <taxon>Pseudomonadota</taxon>
        <taxon>Alphaproteobacteria</taxon>
        <taxon>Rhodobacterales</taxon>
        <taxon>Paracoccaceae</taxon>
        <taxon>Limimaricola</taxon>
    </lineage>
</organism>
<dbReference type="InterPro" id="IPR029063">
    <property type="entry name" value="SAM-dependent_MTases_sf"/>
</dbReference>
<dbReference type="PROSITE" id="PS00095">
    <property type="entry name" value="C5_MTASE_2"/>
    <property type="match status" value="1"/>
</dbReference>
<dbReference type="Proteomes" id="UP001139477">
    <property type="component" value="Unassembled WGS sequence"/>
</dbReference>
<evidence type="ECO:0000256" key="3">
    <source>
        <dbReference type="ARBA" id="ARBA00022679"/>
    </source>
</evidence>
<keyword evidence="3 7" id="KW-0808">Transferase</keyword>
<evidence type="ECO:0000313" key="9">
    <source>
        <dbReference type="Proteomes" id="UP001139477"/>
    </source>
</evidence>
<dbReference type="InterPro" id="IPR050390">
    <property type="entry name" value="C5-Methyltransferase"/>
</dbReference>
<dbReference type="Gene3D" id="3.40.50.150">
    <property type="entry name" value="Vaccinia Virus protein VP39"/>
    <property type="match status" value="1"/>
</dbReference>
<dbReference type="GO" id="GO:0003886">
    <property type="term" value="F:DNA (cytosine-5-)-methyltransferase activity"/>
    <property type="evidence" value="ECO:0007669"/>
    <property type="project" value="UniProtKB-EC"/>
</dbReference>
<dbReference type="SUPFAM" id="SSF53335">
    <property type="entry name" value="S-adenosyl-L-methionine-dependent methyltransferases"/>
    <property type="match status" value="1"/>
</dbReference>
<keyword evidence="9" id="KW-1185">Reference proteome</keyword>
<keyword evidence="4 7" id="KW-0949">S-adenosyl-L-methionine</keyword>
<gene>
    <name evidence="8" type="ORF">NHG85_01115</name>
</gene>
<dbReference type="EMBL" id="JAMYXC010000018">
    <property type="protein sequence ID" value="MCP1167138.1"/>
    <property type="molecule type" value="Genomic_DNA"/>
</dbReference>
<dbReference type="Gene3D" id="3.90.120.10">
    <property type="entry name" value="DNA Methylase, subunit A, domain 2"/>
    <property type="match status" value="1"/>
</dbReference>
<dbReference type="InterPro" id="IPR001525">
    <property type="entry name" value="C5_MeTfrase"/>
</dbReference>
<feature type="active site" evidence="7">
    <location>
        <position position="78"/>
    </location>
</feature>
<dbReference type="InterPro" id="IPR018117">
    <property type="entry name" value="C5_DNA_meth_AS"/>
</dbReference>
<dbReference type="PANTHER" id="PTHR10629">
    <property type="entry name" value="CYTOSINE-SPECIFIC METHYLTRANSFERASE"/>
    <property type="match status" value="1"/>
</dbReference>
<sequence>MNSIELFAGAGGLTLGLKQAGFSPEILVERDAHCGAALRRNARLLGLKGSTAILQRDVQTVDFRDYRDIDLLAGGPPCQPFSAAGRGSGQQDPRDMFPQIVRAVRECGPKAFLIENAPGLMAPRHREYRDYILMQLRYPDVIAHPGESWRSHLGRLEACLDHGVALPVHYDIHVLQLNAADYGVAQTRKGVFLVGFRSDLAPSWVAPTATHENPSKLDGRRTAVAATGAAMPETRDRQPWLSIRDVVHDLPAFGTPEAEALEHLSRAGARPYPGHTGSPYDRPSKALKAGVHGSPGGENMIDFGDGQYRYLSIREAARVQGFPDDYSFDGVSWSRALRLLGNAVPVRLASKVGIAVAAALRSGEALATDDTRRRDQAA</sequence>
<evidence type="ECO:0000256" key="1">
    <source>
        <dbReference type="ARBA" id="ARBA00011975"/>
    </source>
</evidence>
<comment type="catalytic activity">
    <reaction evidence="6">
        <text>a 2'-deoxycytidine in DNA + S-adenosyl-L-methionine = a 5-methyl-2'-deoxycytidine in DNA + S-adenosyl-L-homocysteine + H(+)</text>
        <dbReference type="Rhea" id="RHEA:13681"/>
        <dbReference type="Rhea" id="RHEA-COMP:11369"/>
        <dbReference type="Rhea" id="RHEA-COMP:11370"/>
        <dbReference type="ChEBI" id="CHEBI:15378"/>
        <dbReference type="ChEBI" id="CHEBI:57856"/>
        <dbReference type="ChEBI" id="CHEBI:59789"/>
        <dbReference type="ChEBI" id="CHEBI:85452"/>
        <dbReference type="ChEBI" id="CHEBI:85454"/>
        <dbReference type="EC" id="2.1.1.37"/>
    </reaction>
</comment>